<protein>
    <submittedName>
        <fullName evidence="2">Uncharacterized protein</fullName>
    </submittedName>
</protein>
<feature type="region of interest" description="Disordered" evidence="1">
    <location>
        <begin position="163"/>
        <end position="184"/>
    </location>
</feature>
<dbReference type="AlphaFoldDB" id="A0A8K0FYE9"/>
<reference evidence="2" key="1">
    <citation type="submission" date="2019-08" db="EMBL/GenBank/DDBJ databases">
        <title>The genome of the North American firefly Photinus pyralis.</title>
        <authorList>
            <consortium name="Photinus pyralis genome working group"/>
            <person name="Fallon T.R."/>
            <person name="Sander Lower S.E."/>
            <person name="Weng J.-K."/>
        </authorList>
    </citation>
    <scope>NUCLEOTIDE SEQUENCE</scope>
    <source>
        <strain evidence="2">TRF0915ILg1</strain>
        <tissue evidence="2">Whole body</tissue>
    </source>
</reference>
<gene>
    <name evidence="2" type="ORF">ILUMI_26979</name>
</gene>
<evidence type="ECO:0000313" key="3">
    <source>
        <dbReference type="Proteomes" id="UP000801492"/>
    </source>
</evidence>
<keyword evidence="3" id="KW-1185">Reference proteome</keyword>
<comment type="caution">
    <text evidence="2">The sequence shown here is derived from an EMBL/GenBank/DDBJ whole genome shotgun (WGS) entry which is preliminary data.</text>
</comment>
<evidence type="ECO:0000256" key="1">
    <source>
        <dbReference type="SAM" id="MobiDB-lite"/>
    </source>
</evidence>
<dbReference type="Proteomes" id="UP000801492">
    <property type="component" value="Unassembled WGS sequence"/>
</dbReference>
<proteinExistence type="predicted"/>
<name>A0A8K0FYE9_IGNLU</name>
<evidence type="ECO:0000313" key="2">
    <source>
        <dbReference type="EMBL" id="KAF2879193.1"/>
    </source>
</evidence>
<sequence length="466" mass="52395">MEKLGSVWCLIRRKLKPNTWKSDPHLNAKQVNRLEANTKETKNGSVIKSKPMIKSKSTDWTEAELEVPEKDEAIHLKNPQLSFIFNDNSTPTPPPRKHKKSIREKIETVAKNGMQALQSKKPNDETKKLENEPKKPCEEQICVKKVINYGCPCGDREHCQHKAEKREATKNNQKKEAKRKKNLSVVSLPNYNDLKFSVANSENSNLKYIDSSVSNSANSLPGETKKSAATVPAGKLENYMTRCRSFGSLLNNKLRISKEPTDIESDDSFGGLEDWDLGILEHYNPKDASLPRPRKPISEGNVLSDIENLIVQEEDIAPPVRPVRRSESLIKKMNREGAEASIKRSTEILNNNDVTGRTSITPPPSPHSQIEEDIVPLIPTTKNLPAQDEDGNVEHSSLMRILQEFSIKDAQKRNSNEEYPARINQVQNHASPTILSPCNKQQVSLNEKSISNVTKDFITAEKVCVS</sequence>
<accession>A0A8K0FYE9</accession>
<feature type="compositionally biased region" description="Basic and acidic residues" evidence="1">
    <location>
        <begin position="163"/>
        <end position="175"/>
    </location>
</feature>
<organism evidence="2 3">
    <name type="scientific">Ignelater luminosus</name>
    <name type="common">Cucubano</name>
    <name type="synonym">Pyrophorus luminosus</name>
    <dbReference type="NCBI Taxonomy" id="2038154"/>
    <lineage>
        <taxon>Eukaryota</taxon>
        <taxon>Metazoa</taxon>
        <taxon>Ecdysozoa</taxon>
        <taxon>Arthropoda</taxon>
        <taxon>Hexapoda</taxon>
        <taxon>Insecta</taxon>
        <taxon>Pterygota</taxon>
        <taxon>Neoptera</taxon>
        <taxon>Endopterygota</taxon>
        <taxon>Coleoptera</taxon>
        <taxon>Polyphaga</taxon>
        <taxon>Elateriformia</taxon>
        <taxon>Elateroidea</taxon>
        <taxon>Elateridae</taxon>
        <taxon>Agrypninae</taxon>
        <taxon>Pyrophorini</taxon>
        <taxon>Ignelater</taxon>
    </lineage>
</organism>
<dbReference type="OrthoDB" id="7701454at2759"/>
<dbReference type="EMBL" id="VTPC01091214">
    <property type="protein sequence ID" value="KAF2879193.1"/>
    <property type="molecule type" value="Genomic_DNA"/>
</dbReference>